<organism evidence="9">
    <name type="scientific">Cuerna arida</name>
    <dbReference type="NCBI Taxonomy" id="1464854"/>
    <lineage>
        <taxon>Eukaryota</taxon>
        <taxon>Metazoa</taxon>
        <taxon>Ecdysozoa</taxon>
        <taxon>Arthropoda</taxon>
        <taxon>Hexapoda</taxon>
        <taxon>Insecta</taxon>
        <taxon>Pterygota</taxon>
        <taxon>Neoptera</taxon>
        <taxon>Paraneoptera</taxon>
        <taxon>Hemiptera</taxon>
        <taxon>Auchenorrhyncha</taxon>
        <taxon>Membracoidea</taxon>
        <taxon>Cicadellidae</taxon>
        <taxon>Cicadellinae</taxon>
        <taxon>Proconiini</taxon>
        <taxon>Cuerna</taxon>
    </lineage>
</organism>
<dbReference type="InterPro" id="IPR024079">
    <property type="entry name" value="MetalloPept_cat_dom_sf"/>
</dbReference>
<feature type="binding site" evidence="6">
    <location>
        <position position="124"/>
    </location>
    <ligand>
        <name>Zn(2+)</name>
        <dbReference type="ChEBI" id="CHEBI:29105"/>
        <note>catalytic</note>
    </ligand>
</feature>
<dbReference type="GO" id="GO:0004222">
    <property type="term" value="F:metalloendopeptidase activity"/>
    <property type="evidence" value="ECO:0007669"/>
    <property type="project" value="UniProtKB-UniRule"/>
</dbReference>
<dbReference type="GO" id="GO:0008270">
    <property type="term" value="F:zinc ion binding"/>
    <property type="evidence" value="ECO:0007669"/>
    <property type="project" value="UniProtKB-UniRule"/>
</dbReference>
<evidence type="ECO:0000259" key="8">
    <source>
        <dbReference type="PROSITE" id="PS51864"/>
    </source>
</evidence>
<evidence type="ECO:0000256" key="2">
    <source>
        <dbReference type="ARBA" id="ARBA00022723"/>
    </source>
</evidence>
<keyword evidence="1 6" id="KW-0645">Protease</keyword>
<reference evidence="9" key="1">
    <citation type="submission" date="2015-11" db="EMBL/GenBank/DDBJ databases">
        <title>De novo transcriptome assembly of four potential Pierce s Disease insect vectors from Arizona vineyards.</title>
        <authorList>
            <person name="Tassone E.E."/>
        </authorList>
    </citation>
    <scope>NUCLEOTIDE SEQUENCE</scope>
</reference>
<dbReference type="GO" id="GO:0006508">
    <property type="term" value="P:proteolysis"/>
    <property type="evidence" value="ECO:0007669"/>
    <property type="project" value="UniProtKB-KW"/>
</dbReference>
<dbReference type="Pfam" id="PF01400">
    <property type="entry name" value="Astacin"/>
    <property type="match status" value="1"/>
</dbReference>
<dbReference type="SMART" id="SM00235">
    <property type="entry name" value="ZnMc"/>
    <property type="match status" value="1"/>
</dbReference>
<dbReference type="EC" id="3.4.24.-" evidence="7"/>
<feature type="binding site" evidence="6">
    <location>
        <position position="120"/>
    </location>
    <ligand>
        <name>Zn(2+)</name>
        <dbReference type="ChEBI" id="CHEBI:29105"/>
        <note>catalytic</note>
    </ligand>
</feature>
<evidence type="ECO:0000256" key="5">
    <source>
        <dbReference type="ARBA" id="ARBA00023049"/>
    </source>
</evidence>
<name>A0A1B6H126_9HEMI</name>
<feature type="non-terminal residue" evidence="9">
    <location>
        <position position="1"/>
    </location>
</feature>
<sequence>SSETDTTSNLWDKELSILKEARQRMRNGLVDPTYRWPNGRVPYRITNHFSKNDTKMIHEAIMELNTRTNVRFHPAQGTENDVVVIGSAYTGCSSYVGKIGGEQDLNLQIPECMYHSVIVHELMHALGFHHEHIRIDRDFYITIHWENIAIKNKELFEKLTDEEGFDVEYDYDSIMHYSPNALSCNGQPTFFSLSPDGANAGYNYHLSEKDILKINRMYPRSYK</sequence>
<protein>
    <recommendedName>
        <fullName evidence="7">Metalloendopeptidase</fullName>
        <ecNumber evidence="7">3.4.24.-</ecNumber>
    </recommendedName>
</protein>
<dbReference type="PANTHER" id="PTHR10127">
    <property type="entry name" value="DISCOIDIN, CUB, EGF, LAMININ , AND ZINC METALLOPROTEASE DOMAIN CONTAINING"/>
    <property type="match status" value="1"/>
</dbReference>
<evidence type="ECO:0000313" key="9">
    <source>
        <dbReference type="EMBL" id="JAS68372.1"/>
    </source>
</evidence>
<dbReference type="EMBL" id="GECZ01001397">
    <property type="protein sequence ID" value="JAS68372.1"/>
    <property type="molecule type" value="Transcribed_RNA"/>
</dbReference>
<dbReference type="Gene3D" id="3.40.390.10">
    <property type="entry name" value="Collagenase (Catalytic Domain)"/>
    <property type="match status" value="1"/>
</dbReference>
<dbReference type="PRINTS" id="PR00480">
    <property type="entry name" value="ASTACIN"/>
</dbReference>
<keyword evidence="4 6" id="KW-0862">Zinc</keyword>
<keyword evidence="2 6" id="KW-0479">Metal-binding</keyword>
<dbReference type="SUPFAM" id="SSF55486">
    <property type="entry name" value="Metalloproteases ('zincins'), catalytic domain"/>
    <property type="match status" value="1"/>
</dbReference>
<evidence type="ECO:0000256" key="6">
    <source>
        <dbReference type="PROSITE-ProRule" id="PRU01211"/>
    </source>
</evidence>
<evidence type="ECO:0000256" key="4">
    <source>
        <dbReference type="ARBA" id="ARBA00022833"/>
    </source>
</evidence>
<keyword evidence="3 6" id="KW-0378">Hydrolase</keyword>
<dbReference type="PROSITE" id="PS51864">
    <property type="entry name" value="ASTACIN"/>
    <property type="match status" value="1"/>
</dbReference>
<dbReference type="InterPro" id="IPR006026">
    <property type="entry name" value="Peptidase_Metallo"/>
</dbReference>
<comment type="cofactor">
    <cofactor evidence="6 7">
        <name>Zn(2+)</name>
        <dbReference type="ChEBI" id="CHEBI:29105"/>
    </cofactor>
    <text evidence="6 7">Binds 1 zinc ion per subunit.</text>
</comment>
<feature type="domain" description="Peptidase M12A" evidence="8">
    <location>
        <begin position="27"/>
        <end position="221"/>
    </location>
</feature>
<gene>
    <name evidence="9" type="ORF">g.34327</name>
</gene>
<dbReference type="InterPro" id="IPR034035">
    <property type="entry name" value="Astacin-like_dom"/>
</dbReference>
<dbReference type="PANTHER" id="PTHR10127:SF780">
    <property type="entry name" value="METALLOENDOPEPTIDASE"/>
    <property type="match status" value="1"/>
</dbReference>
<feature type="active site" evidence="6">
    <location>
        <position position="121"/>
    </location>
</feature>
<evidence type="ECO:0000256" key="1">
    <source>
        <dbReference type="ARBA" id="ARBA00022670"/>
    </source>
</evidence>
<feature type="binding site" evidence="6">
    <location>
        <position position="130"/>
    </location>
    <ligand>
        <name>Zn(2+)</name>
        <dbReference type="ChEBI" id="CHEBI:29105"/>
        <note>catalytic</note>
    </ligand>
</feature>
<dbReference type="CDD" id="cd04280">
    <property type="entry name" value="ZnMc_astacin_like"/>
    <property type="match status" value="1"/>
</dbReference>
<evidence type="ECO:0000256" key="3">
    <source>
        <dbReference type="ARBA" id="ARBA00022801"/>
    </source>
</evidence>
<comment type="caution">
    <text evidence="6">Lacks conserved residue(s) required for the propagation of feature annotation.</text>
</comment>
<proteinExistence type="predicted"/>
<accession>A0A1B6H126</accession>
<dbReference type="AlphaFoldDB" id="A0A1B6H126"/>
<evidence type="ECO:0000256" key="7">
    <source>
        <dbReference type="RuleBase" id="RU361183"/>
    </source>
</evidence>
<keyword evidence="5 6" id="KW-0482">Metalloprotease</keyword>
<dbReference type="InterPro" id="IPR001506">
    <property type="entry name" value="Peptidase_M12A"/>
</dbReference>